<keyword evidence="7 9" id="KW-0460">Magnesium</keyword>
<keyword evidence="6 9" id="KW-0378">Hydrolase</keyword>
<dbReference type="EC" id="3.1.3.7" evidence="9"/>
<reference evidence="11 12" key="1">
    <citation type="submission" date="2018-10" db="EMBL/GenBank/DDBJ databases">
        <title>Genome sequence of the corn leaf aphid (Rhopalosiphum maidis Fitch).</title>
        <authorList>
            <person name="Chen W."/>
            <person name="Shakir S."/>
            <person name="Bigham M."/>
            <person name="Fei Z."/>
            <person name="Jander G."/>
        </authorList>
    </citation>
    <scope>NUCLEOTIDE SEQUENCE [LARGE SCALE GENOMIC DNA]</scope>
    <source>
        <strain evidence="11 12">BTI</strain>
    </source>
</reference>
<dbReference type="InterPro" id="IPR020583">
    <property type="entry name" value="Inositol_monoP_metal-BS"/>
</dbReference>
<feature type="binding site" evidence="10">
    <location>
        <position position="64"/>
    </location>
    <ligand>
        <name>Mg(2+)</name>
        <dbReference type="ChEBI" id="CHEBI:18420"/>
        <label>1</label>
        <note>catalytic</note>
    </ligand>
</feature>
<evidence type="ECO:0000313" key="11">
    <source>
        <dbReference type="EMBL" id="AYN24536.1"/>
    </source>
</evidence>
<dbReference type="GO" id="GO:0008441">
    <property type="term" value="F:3'(2'),5'-bisphosphate nucleotidase activity"/>
    <property type="evidence" value="ECO:0007669"/>
    <property type="project" value="UniProtKB-UniRule"/>
</dbReference>
<proteinExistence type="inferred from homology"/>
<evidence type="ECO:0000256" key="8">
    <source>
        <dbReference type="ARBA" id="ARBA00023136"/>
    </source>
</evidence>
<dbReference type="Pfam" id="PF00459">
    <property type="entry name" value="Inositol_P"/>
    <property type="match status" value="1"/>
</dbReference>
<feature type="binding site" evidence="9">
    <location>
        <position position="208"/>
    </location>
    <ligand>
        <name>Mg(2+)</name>
        <dbReference type="ChEBI" id="CHEBI:18420"/>
        <label>2</label>
    </ligand>
</feature>
<comment type="similarity">
    <text evidence="2 9">Belongs to the inositol monophosphatase superfamily. CysQ family.</text>
</comment>
<gene>
    <name evidence="9 11" type="primary">cysQ</name>
    <name evidence="11" type="ORF">D8S97_00910</name>
</gene>
<dbReference type="PROSITE" id="PS00630">
    <property type="entry name" value="IMP_2"/>
    <property type="match status" value="1"/>
</dbReference>
<dbReference type="GO" id="GO:0046854">
    <property type="term" value="P:phosphatidylinositol phosphate biosynthetic process"/>
    <property type="evidence" value="ECO:0007669"/>
    <property type="project" value="InterPro"/>
</dbReference>
<keyword evidence="5 9" id="KW-0479">Metal-binding</keyword>
<evidence type="ECO:0000256" key="5">
    <source>
        <dbReference type="ARBA" id="ARBA00022723"/>
    </source>
</evidence>
<dbReference type="PANTHER" id="PTHR43028:SF5">
    <property type="entry name" value="3'(2'),5'-BISPHOSPHATE NUCLEOTIDASE 1"/>
    <property type="match status" value="1"/>
</dbReference>
<dbReference type="PRINTS" id="PR00377">
    <property type="entry name" value="IMPHPHTASES"/>
</dbReference>
<dbReference type="InterPro" id="IPR000760">
    <property type="entry name" value="Inositol_monophosphatase-like"/>
</dbReference>
<comment type="catalytic activity">
    <reaction evidence="1 9">
        <text>adenosine 3',5'-bisphosphate + H2O = AMP + phosphate</text>
        <dbReference type="Rhea" id="RHEA:10040"/>
        <dbReference type="ChEBI" id="CHEBI:15377"/>
        <dbReference type="ChEBI" id="CHEBI:43474"/>
        <dbReference type="ChEBI" id="CHEBI:58343"/>
        <dbReference type="ChEBI" id="CHEBI:456215"/>
        <dbReference type="EC" id="3.1.3.7"/>
    </reaction>
</comment>
<keyword evidence="8 9" id="KW-0472">Membrane</keyword>
<dbReference type="CDD" id="cd01638">
    <property type="entry name" value="CysQ"/>
    <property type="match status" value="1"/>
</dbReference>
<dbReference type="InterPro" id="IPR020550">
    <property type="entry name" value="Inositol_monophosphatase_CS"/>
</dbReference>
<evidence type="ECO:0000256" key="4">
    <source>
        <dbReference type="ARBA" id="ARBA00022519"/>
    </source>
</evidence>
<evidence type="ECO:0000256" key="7">
    <source>
        <dbReference type="ARBA" id="ARBA00022842"/>
    </source>
</evidence>
<comment type="function">
    <text evidence="9">Converts adenosine-3',5'-bisphosphate (PAP) to AMP.</text>
</comment>
<feature type="binding site" evidence="9">
    <location>
        <position position="86"/>
    </location>
    <ligand>
        <name>Mg(2+)</name>
        <dbReference type="ChEBI" id="CHEBI:18420"/>
        <label>2</label>
    </ligand>
</feature>
<dbReference type="SUPFAM" id="SSF56655">
    <property type="entry name" value="Carbohydrate phosphatase"/>
    <property type="match status" value="1"/>
</dbReference>
<evidence type="ECO:0000256" key="2">
    <source>
        <dbReference type="ARBA" id="ARBA00005289"/>
    </source>
</evidence>
<name>A0A3G2I544_BUCRM</name>
<feature type="binding site" evidence="10">
    <location>
        <position position="85"/>
    </location>
    <ligand>
        <name>Mg(2+)</name>
        <dbReference type="ChEBI" id="CHEBI:18420"/>
        <label>1</label>
        <note>catalytic</note>
    </ligand>
</feature>
<accession>A0A3G2I544</accession>
<dbReference type="Gene3D" id="3.30.540.10">
    <property type="entry name" value="Fructose-1,6-Bisphosphatase, subunit A, domain 1"/>
    <property type="match status" value="1"/>
</dbReference>
<dbReference type="AlphaFoldDB" id="A0A3G2I544"/>
<feature type="binding site" evidence="10">
    <location>
        <position position="83"/>
    </location>
    <ligand>
        <name>Mg(2+)</name>
        <dbReference type="ChEBI" id="CHEBI:18420"/>
        <label>1</label>
        <note>catalytic</note>
    </ligand>
</feature>
<comment type="subcellular location">
    <subcellularLocation>
        <location evidence="9">Cell inner membrane</location>
        <topology evidence="9">Peripheral membrane protein</topology>
        <orientation evidence="9">Cytoplasmic side</orientation>
    </subcellularLocation>
</comment>
<organism evidence="11 12">
    <name type="scientific">Buchnera aphidicola subsp. Rhopalosiphum maidis</name>
    <dbReference type="NCBI Taxonomy" id="118109"/>
    <lineage>
        <taxon>Bacteria</taxon>
        <taxon>Pseudomonadati</taxon>
        <taxon>Pseudomonadota</taxon>
        <taxon>Gammaproteobacteria</taxon>
        <taxon>Enterobacterales</taxon>
        <taxon>Erwiniaceae</taxon>
        <taxon>Buchnera</taxon>
    </lineage>
</organism>
<feature type="binding site" evidence="9">
    <location>
        <position position="85"/>
    </location>
    <ligand>
        <name>Mg(2+)</name>
        <dbReference type="ChEBI" id="CHEBI:18420"/>
        <label>1</label>
    </ligand>
</feature>
<evidence type="ECO:0000256" key="3">
    <source>
        <dbReference type="ARBA" id="ARBA00022475"/>
    </source>
</evidence>
<dbReference type="Gene3D" id="3.40.190.80">
    <property type="match status" value="1"/>
</dbReference>
<dbReference type="PANTHER" id="PTHR43028">
    <property type="entry name" value="3'(2'),5'-BISPHOSPHATE NUCLEOTIDASE 1"/>
    <property type="match status" value="1"/>
</dbReference>
<dbReference type="NCBIfam" id="TIGR01331">
    <property type="entry name" value="bisphos_cysQ"/>
    <property type="match status" value="1"/>
</dbReference>
<evidence type="ECO:0000256" key="6">
    <source>
        <dbReference type="ARBA" id="ARBA00022801"/>
    </source>
</evidence>
<protein>
    <recommendedName>
        <fullName evidence="9">3'(2'),5'-bisphosphate nucleotidase CysQ</fullName>
        <ecNumber evidence="9">3.1.3.7</ecNumber>
    </recommendedName>
    <alternativeName>
        <fullName evidence="9">3'(2'),5-bisphosphonucleoside 3'(2')-phosphohydrolase</fullName>
    </alternativeName>
    <alternativeName>
        <fullName evidence="9">3'-phosphoadenosine 5'-phosphate phosphatase</fullName>
        <shortName evidence="9">PAP phosphatase</shortName>
    </alternativeName>
</protein>
<evidence type="ECO:0000256" key="1">
    <source>
        <dbReference type="ARBA" id="ARBA00001625"/>
    </source>
</evidence>
<evidence type="ECO:0000313" key="12">
    <source>
        <dbReference type="Proteomes" id="UP000271533"/>
    </source>
</evidence>
<dbReference type="PROSITE" id="PS00629">
    <property type="entry name" value="IMP_1"/>
    <property type="match status" value="1"/>
</dbReference>
<comment type="cofactor">
    <cofactor evidence="9 10">
        <name>Mg(2+)</name>
        <dbReference type="ChEBI" id="CHEBI:18420"/>
    </cofactor>
</comment>
<dbReference type="GO" id="GO:0005886">
    <property type="term" value="C:plasma membrane"/>
    <property type="evidence" value="ECO:0007669"/>
    <property type="project" value="UniProtKB-SubCell"/>
</dbReference>
<dbReference type="GO" id="GO:0000103">
    <property type="term" value="P:sulfate assimilation"/>
    <property type="evidence" value="ECO:0007669"/>
    <property type="project" value="TreeGrafter"/>
</dbReference>
<dbReference type="RefSeq" id="WP_158361039.1">
    <property type="nucleotide sequence ID" value="NZ_CP032759.1"/>
</dbReference>
<feature type="binding site" evidence="10">
    <location>
        <position position="86"/>
    </location>
    <ligand>
        <name>Mg(2+)</name>
        <dbReference type="ChEBI" id="CHEBI:18420"/>
        <label>1</label>
        <note>catalytic</note>
    </ligand>
</feature>
<feature type="binding site" evidence="10">
    <location>
        <position position="208"/>
    </location>
    <ligand>
        <name>Mg(2+)</name>
        <dbReference type="ChEBI" id="CHEBI:18420"/>
        <label>1</label>
        <note>catalytic</note>
    </ligand>
</feature>
<evidence type="ECO:0000256" key="9">
    <source>
        <dbReference type="HAMAP-Rule" id="MF_02095"/>
    </source>
</evidence>
<dbReference type="GO" id="GO:0000287">
    <property type="term" value="F:magnesium ion binding"/>
    <property type="evidence" value="ECO:0007669"/>
    <property type="project" value="UniProtKB-UniRule"/>
</dbReference>
<sequence>MLKKVCELAQIAGSVIMNYYLSKKLVNIFYKSDNTPITNADYQANNILKTGLLSIFPKIPILSEEESHDFKNYKNWHTYWLIDPLDGTKEFLKKNGEFTVNISLIKKGIPILGVIYAPFFNVLYSSFNKEAWKEDKRKGYKKKIFVMQSKEPLLVTSRSHPDKELDNFLSKINSNYKIKKLGSSLKFCYIAEGKAQIYPRFGNTCIWDTAAGHAIITAAGGKVKTWNGGELNYSLSSFNDNLSLINPGFLASA</sequence>
<feature type="binding site" evidence="9">
    <location>
        <position position="83"/>
    </location>
    <ligand>
        <name>Mg(2+)</name>
        <dbReference type="ChEBI" id="CHEBI:18420"/>
        <label>1</label>
    </ligand>
</feature>
<dbReference type="InterPro" id="IPR006240">
    <property type="entry name" value="CysQ"/>
</dbReference>
<feature type="binding site" evidence="9">
    <location>
        <position position="64"/>
    </location>
    <ligand>
        <name>substrate</name>
    </ligand>
</feature>
<dbReference type="EMBL" id="CP032759">
    <property type="protein sequence ID" value="AYN24536.1"/>
    <property type="molecule type" value="Genomic_DNA"/>
</dbReference>
<dbReference type="Proteomes" id="UP000271533">
    <property type="component" value="Chromosome"/>
</dbReference>
<dbReference type="GO" id="GO:0050427">
    <property type="term" value="P:3'-phosphoadenosine 5'-phosphosulfate metabolic process"/>
    <property type="evidence" value="ECO:0007669"/>
    <property type="project" value="TreeGrafter"/>
</dbReference>
<dbReference type="InterPro" id="IPR050725">
    <property type="entry name" value="CysQ/Inositol_MonoPase"/>
</dbReference>
<keyword evidence="3 9" id="KW-1003">Cell membrane</keyword>
<evidence type="ECO:0000256" key="10">
    <source>
        <dbReference type="PIRSR" id="PIRSR600760-2"/>
    </source>
</evidence>
<feature type="binding site" evidence="9">
    <location>
        <position position="83"/>
    </location>
    <ligand>
        <name>Mg(2+)</name>
        <dbReference type="ChEBI" id="CHEBI:18420"/>
        <label>2</label>
    </ligand>
</feature>
<keyword evidence="4 9" id="KW-0997">Cell inner membrane</keyword>
<dbReference type="HAMAP" id="MF_02095">
    <property type="entry name" value="CysQ"/>
    <property type="match status" value="1"/>
</dbReference>
<feature type="binding site" evidence="9">
    <location>
        <begin position="85"/>
        <end position="88"/>
    </location>
    <ligand>
        <name>substrate</name>
    </ligand>
</feature>
<feature type="binding site" evidence="9">
    <location>
        <position position="208"/>
    </location>
    <ligand>
        <name>substrate</name>
    </ligand>
</feature>
<dbReference type="OrthoDB" id="9785695at2"/>
<feature type="binding site" evidence="9">
    <location>
        <position position="64"/>
    </location>
    <ligand>
        <name>Mg(2+)</name>
        <dbReference type="ChEBI" id="CHEBI:18420"/>
        <label>1</label>
    </ligand>
</feature>